<gene>
    <name evidence="2" type="ORF">NGM99_17945</name>
</gene>
<proteinExistence type="predicted"/>
<name>A0ABT1CA11_9HYPH</name>
<evidence type="ECO:0000313" key="2">
    <source>
        <dbReference type="EMBL" id="MCO6051671.1"/>
    </source>
</evidence>
<organism evidence="2 3">
    <name type="scientific">Mesorhizobium liriopis</name>
    <dbReference type="NCBI Taxonomy" id="2953882"/>
    <lineage>
        <taxon>Bacteria</taxon>
        <taxon>Pseudomonadati</taxon>
        <taxon>Pseudomonadota</taxon>
        <taxon>Alphaproteobacteria</taxon>
        <taxon>Hyphomicrobiales</taxon>
        <taxon>Phyllobacteriaceae</taxon>
        <taxon>Mesorhizobium</taxon>
    </lineage>
</organism>
<feature type="transmembrane region" description="Helical" evidence="1">
    <location>
        <begin position="34"/>
        <end position="56"/>
    </location>
</feature>
<dbReference type="RefSeq" id="WP_252821442.1">
    <property type="nucleotide sequence ID" value="NZ_JAMXQS010000008.1"/>
</dbReference>
<dbReference type="EMBL" id="JAMXQS010000008">
    <property type="protein sequence ID" value="MCO6051671.1"/>
    <property type="molecule type" value="Genomic_DNA"/>
</dbReference>
<sequence>MTDAALSSSGINASVRTSRAPAPIVPPARIGGNALVAVIAIMTFLSCLTLGAVTLVRDTAGQWETQIAREATIQIQPREGFDIEDALTRTALTASAVKGVTGVRVVDPDATARLLEPWLGKGVDLNALPVPRLVIVTIDPVNPPDFAEMRAALDAQGLGARLDDHRTWVDRLVGMAHSTVIAGLAVLALMLAATALSVAFATRGAMSGAGHIIEVLHFVGAEARFIAGEFRRHFLWIGLKGAGAGGIAAVLAFLGFGIWTKVNMATPGADQSAALFGQFHIGASGYAGVALVALVVAGITALTSHFTVVAFLSDIDVPRNEQS</sequence>
<evidence type="ECO:0000313" key="3">
    <source>
        <dbReference type="Proteomes" id="UP001205906"/>
    </source>
</evidence>
<feature type="transmembrane region" description="Helical" evidence="1">
    <location>
        <begin position="180"/>
        <end position="202"/>
    </location>
</feature>
<dbReference type="PANTHER" id="PTHR47755:SF1">
    <property type="entry name" value="CELL DIVISION PROTEIN FTSX"/>
    <property type="match status" value="1"/>
</dbReference>
<dbReference type="Proteomes" id="UP001205906">
    <property type="component" value="Unassembled WGS sequence"/>
</dbReference>
<keyword evidence="1" id="KW-0812">Transmembrane</keyword>
<protein>
    <submittedName>
        <fullName evidence="2">ABC transporter permease</fullName>
    </submittedName>
</protein>
<keyword evidence="3" id="KW-1185">Reference proteome</keyword>
<feature type="transmembrane region" description="Helical" evidence="1">
    <location>
        <begin position="234"/>
        <end position="259"/>
    </location>
</feature>
<dbReference type="PANTHER" id="PTHR47755">
    <property type="entry name" value="CELL DIVISION PROTEIN FTSX"/>
    <property type="match status" value="1"/>
</dbReference>
<accession>A0ABT1CA11</accession>
<comment type="caution">
    <text evidence="2">The sequence shown here is derived from an EMBL/GenBank/DDBJ whole genome shotgun (WGS) entry which is preliminary data.</text>
</comment>
<dbReference type="InterPro" id="IPR004513">
    <property type="entry name" value="FtsX"/>
</dbReference>
<keyword evidence="1" id="KW-0472">Membrane</keyword>
<keyword evidence="1" id="KW-1133">Transmembrane helix</keyword>
<feature type="transmembrane region" description="Helical" evidence="1">
    <location>
        <begin position="279"/>
        <end position="312"/>
    </location>
</feature>
<evidence type="ECO:0000256" key="1">
    <source>
        <dbReference type="SAM" id="Phobius"/>
    </source>
</evidence>
<reference evidence="2 3" key="1">
    <citation type="submission" date="2022-06" db="EMBL/GenBank/DDBJ databases">
        <title>Mesorhizobium sp. strain RP14 Genome sequencing and assembly.</title>
        <authorList>
            <person name="Kim I."/>
        </authorList>
    </citation>
    <scope>NUCLEOTIDE SEQUENCE [LARGE SCALE GENOMIC DNA]</scope>
    <source>
        <strain evidence="3">RP14(2022)</strain>
    </source>
</reference>